<evidence type="ECO:0000256" key="1">
    <source>
        <dbReference type="SAM" id="MobiDB-lite"/>
    </source>
</evidence>
<reference evidence="2" key="2">
    <citation type="submission" date="2020-05" db="UniProtKB">
        <authorList>
            <consortium name="EnsemblMetazoa"/>
        </authorList>
    </citation>
    <scope>IDENTIFICATION</scope>
    <source>
        <strain evidence="2">IAEA</strain>
    </source>
</reference>
<organism evidence="2 3">
    <name type="scientific">Glossina brevipalpis</name>
    <dbReference type="NCBI Taxonomy" id="37001"/>
    <lineage>
        <taxon>Eukaryota</taxon>
        <taxon>Metazoa</taxon>
        <taxon>Ecdysozoa</taxon>
        <taxon>Arthropoda</taxon>
        <taxon>Hexapoda</taxon>
        <taxon>Insecta</taxon>
        <taxon>Pterygota</taxon>
        <taxon>Neoptera</taxon>
        <taxon>Endopterygota</taxon>
        <taxon>Diptera</taxon>
        <taxon>Brachycera</taxon>
        <taxon>Muscomorpha</taxon>
        <taxon>Hippoboscoidea</taxon>
        <taxon>Glossinidae</taxon>
        <taxon>Glossina</taxon>
    </lineage>
</organism>
<feature type="compositionally biased region" description="Acidic residues" evidence="1">
    <location>
        <begin position="10"/>
        <end position="30"/>
    </location>
</feature>
<dbReference type="VEuPathDB" id="VectorBase:GBRI021465"/>
<evidence type="ECO:0000313" key="2">
    <source>
        <dbReference type="EnsemblMetazoa" id="GBRI021465-PA"/>
    </source>
</evidence>
<proteinExistence type="predicted"/>
<keyword evidence="3" id="KW-1185">Reference proteome</keyword>
<dbReference type="EnsemblMetazoa" id="GBRI021465-RA">
    <property type="protein sequence ID" value="GBRI021465-PA"/>
    <property type="gene ID" value="GBRI021465"/>
</dbReference>
<dbReference type="Proteomes" id="UP000091820">
    <property type="component" value="Unassembled WGS sequence"/>
</dbReference>
<reference evidence="3" key="1">
    <citation type="submission" date="2014-03" db="EMBL/GenBank/DDBJ databases">
        <authorList>
            <person name="Aksoy S."/>
            <person name="Warren W."/>
            <person name="Wilson R.K."/>
        </authorList>
    </citation>
    <scope>NUCLEOTIDE SEQUENCE [LARGE SCALE GENOMIC DNA]</scope>
    <source>
        <strain evidence="3">IAEA</strain>
    </source>
</reference>
<accession>A0A1A9WIW9</accession>
<evidence type="ECO:0000313" key="3">
    <source>
        <dbReference type="Proteomes" id="UP000091820"/>
    </source>
</evidence>
<feature type="region of interest" description="Disordered" evidence="1">
    <location>
        <begin position="1"/>
        <end position="33"/>
    </location>
</feature>
<sequence>MSLCERNGNDDDDEENDDDNNDDYDDDAGDPGERCQFSINSHKLTTVAFLSLGFGFDFGFSFGFGSTFGMATGRNNFIKYISVHTGKKCLNPKSAQSANRRKSKFFNF</sequence>
<name>A0A1A9WIW9_9MUSC</name>
<protein>
    <submittedName>
        <fullName evidence="2">Uncharacterized protein</fullName>
    </submittedName>
</protein>
<dbReference type="AlphaFoldDB" id="A0A1A9WIW9"/>